<dbReference type="RefSeq" id="WP_346244551.1">
    <property type="nucleotide sequence ID" value="NZ_JBDIZK010000001.1"/>
</dbReference>
<evidence type="ECO:0000313" key="1">
    <source>
        <dbReference type="EMBL" id="MEN3745539.1"/>
    </source>
</evidence>
<dbReference type="Proteomes" id="UP001427805">
    <property type="component" value="Unassembled WGS sequence"/>
</dbReference>
<keyword evidence="2" id="KW-1185">Reference proteome</keyword>
<protein>
    <submittedName>
        <fullName evidence="1">Uncharacterized protein</fullName>
    </submittedName>
</protein>
<sequence>MIEIHDPQPLDLGAVVERLAEHRAALVAAGYTPGEIVPAPLVADLDMITGIVTDLVEAGSTSLLIDLTSLPKHWFFPLIRAALAEAAIEDVIACYTAGVGYATTLSENISPLRVLPSFAGDAARDRHGSLIIGIGFEPTGLDTLLDDQQSDAIRLIFPFPPGPPGHQRNWMFVKHIEELTSKNQIDPPDRVHIHMYDCPQIFDALCEMTEDGAISSAIAPYGPKTMSLAMCLFALATEAAKRPAVPVYYAQPLRYALNYTKDAAMRGDAPDAIGYCLRLGGRDLYRIA</sequence>
<accession>A0ABV0B1N7</accession>
<reference evidence="1 2" key="1">
    <citation type="submission" date="2024-05" db="EMBL/GenBank/DDBJ databases">
        <title>Sphingomonas sp. HF-S3 16S ribosomal RNA gene Genome sequencing and assembly.</title>
        <authorList>
            <person name="Lee H."/>
        </authorList>
    </citation>
    <scope>NUCLEOTIDE SEQUENCE [LARGE SCALE GENOMIC DNA]</scope>
    <source>
        <strain evidence="1 2">HF-S3</strain>
    </source>
</reference>
<comment type="caution">
    <text evidence="1">The sequence shown here is derived from an EMBL/GenBank/DDBJ whole genome shotgun (WGS) entry which is preliminary data.</text>
</comment>
<name>A0ABV0B1N7_9SPHN</name>
<dbReference type="EMBL" id="JBDIZK010000001">
    <property type="protein sequence ID" value="MEN3745539.1"/>
    <property type="molecule type" value="Genomic_DNA"/>
</dbReference>
<organism evidence="1 2">
    <name type="scientific">Sphingomonas rustica</name>
    <dbReference type="NCBI Taxonomy" id="3103142"/>
    <lineage>
        <taxon>Bacteria</taxon>
        <taxon>Pseudomonadati</taxon>
        <taxon>Pseudomonadota</taxon>
        <taxon>Alphaproteobacteria</taxon>
        <taxon>Sphingomonadales</taxon>
        <taxon>Sphingomonadaceae</taxon>
        <taxon>Sphingomonas</taxon>
    </lineage>
</organism>
<evidence type="ECO:0000313" key="2">
    <source>
        <dbReference type="Proteomes" id="UP001427805"/>
    </source>
</evidence>
<proteinExistence type="predicted"/>
<gene>
    <name evidence="1" type="ORF">TPR58_00060</name>
</gene>